<feature type="region of interest" description="Disordered" evidence="3">
    <location>
        <begin position="295"/>
        <end position="329"/>
    </location>
</feature>
<evidence type="ECO:0000259" key="4">
    <source>
        <dbReference type="PROSITE" id="PS50109"/>
    </source>
</evidence>
<dbReference type="PANTHER" id="PTHR43719">
    <property type="entry name" value="TWO-COMPONENT HISTIDINE KINASE"/>
    <property type="match status" value="1"/>
</dbReference>
<evidence type="ECO:0000259" key="5">
    <source>
        <dbReference type="PROSITE" id="PS50110"/>
    </source>
</evidence>
<dbReference type="Gene3D" id="3.40.50.2300">
    <property type="match status" value="1"/>
</dbReference>
<evidence type="ECO:0008006" key="9">
    <source>
        <dbReference type="Google" id="ProtNLM"/>
    </source>
</evidence>
<dbReference type="InterPro" id="IPR000014">
    <property type="entry name" value="PAS"/>
</dbReference>
<dbReference type="Pfam" id="PF00989">
    <property type="entry name" value="PAS"/>
    <property type="match status" value="1"/>
</dbReference>
<dbReference type="SMART" id="SM00388">
    <property type="entry name" value="HisKA"/>
    <property type="match status" value="1"/>
</dbReference>
<sequence>MNSEPKTIFASRFGENCQQHQQGQQQHQQQHQHQHQHLLHHGEVNKVSNGKPLINSVSRCTITINQPPIPILEPTLAQTSCGANGYASGLGRTKGQGLISTHGTEELDARESTQFTSTNNNNSPPQFIDVDIPLSLSSHNSNPWPAFVSSDRDINRDLDLQGTEEIETQRRVSTASSATLFSTPQLSPLSPSLQASKHSREEDNVSERIFDITISEPPFKRHRAKLKPCHIPQPDNEAANDCPTTLQSPRSPRFTTHKLKRTHSSQSSPNIDTTVMSKLDKDGNGITILKLARGNILGNNSNPPGKSTGPTLNLEQQRRAASPKLSANPQEGSLIHKVGIIELLEQDERPTFIIDVSNQENYIPGGRLRLEYANASLRAMNPLLEMVAGFADLSSPTIVTHAFPEFKSWVLSFVSKESESLDICLPSFLYGGFTWSCSTLRKRLRVMNGIRTQIPTTNSTSSNANKSNPAIPNPGFVIGQDLRSSTDLFPEPSDYFGDVATVVPGPSPIESLAVGNQVAHIDGSSFDWTRLPLTAALPRHIQFTRNVNWSASPLGPMKNWSFDLRAMCNLIMGSPHPAAMYWGAEYTAIYNEAYILLAGQKHPSLMGQSYKTAWAEIWGDIEAVFAKAKSSGQATMKDEDRLFIKRNGYLEECYFAWSIIPLVGEDGSVVGLYNPAWEKTRRVISERRMLTLREVGEKTATARNIKGFWAQVIKALEYNPFDIPFAFLYSVNEDVDSDMSSQRSLNSGSMSQAPCCVLEGTIGVPSGHQSAATPLDLHLSEDGFAPYLRECMRLDRPVLLTTEEGTLPTELIKDLECVGFGDPCRAAVAIPLHATSRESILGFLVIGVNPRRPYDDDYSLFVELMTRQMATSMASVVLYEEEIRKGQKAARIAAQDRQELSELVNLRTQEAVESESRFTRMAEMAPVGMFIANSQGEITFSNDAWWEISRHPRSDNSAKSWMDSIKEEDREGVQATWNKLVSQKVNVTKEFRFKTPWQSKHALTDTWALMNCTSLRDKDNNLMGIFGCITDISHQKWAEEFQKQKTKEAIELKRQQENFIDMTSHEMRNPLSAILQCSDEITSALTAPALKGLKSSMQNTEAPEEISELIESSIDAAQTIALCAQHQKRIVDDILTLSKLDSALLVVAPVSSQPISVARRAIKMFEGDMEKHDISIEFQIQDSYTDLNIDWVKLDPSRLLQVLINLLTNAIKFTTNQPQRSIIVSIGATKEHPASSDTTVQYFPSRSGVTGLAMDEAEWGSGEDLYLKFAIRDTGRGLDEKEVSILFQRFSQASPRTHVQYGGSGLGLFISRELTELQGGQIGVSSEKGVGSCFAFYVKARRAERSPEASPVSSPNHNAINRKPSTRTTNSTPVESINSSLEKPVHAQSKGEASTSIARISPSPKVDYKDITILIVEDNLVNQRVLQKQLHRAGFVTEVSNHGLEALHKLEGSSFWKHESPTAERTSISCVLMDLEMPIMDGLTCTKKIRALEADGTIIRHVPIIAVTANARLEQIETALATGMDDVVSKPFRMPDLIPKVEALVLKSRVESQAKSKTESK</sequence>
<dbReference type="Pfam" id="PF00072">
    <property type="entry name" value="Response_reg"/>
    <property type="match status" value="1"/>
</dbReference>
<feature type="modified residue" description="4-aspartylphosphate" evidence="2">
    <location>
        <position position="1474"/>
    </location>
</feature>
<dbReference type="Pfam" id="PF02518">
    <property type="entry name" value="HATPase_c"/>
    <property type="match status" value="1"/>
</dbReference>
<dbReference type="InterPro" id="IPR058846">
    <property type="entry name" value="PAS-like"/>
</dbReference>
<feature type="domain" description="Response regulatory" evidence="5">
    <location>
        <begin position="1412"/>
        <end position="1545"/>
    </location>
</feature>
<gene>
    <name evidence="7" type="ORF">BHYA_0046g00400</name>
</gene>
<feature type="region of interest" description="Disordered" evidence="3">
    <location>
        <begin position="162"/>
        <end position="204"/>
    </location>
</feature>
<dbReference type="InterPro" id="IPR005467">
    <property type="entry name" value="His_kinase_dom"/>
</dbReference>
<feature type="compositionally biased region" description="Polar residues" evidence="3">
    <location>
        <begin position="297"/>
        <end position="315"/>
    </location>
</feature>
<comment type="caution">
    <text evidence="7">The sequence shown here is derived from an EMBL/GenBank/DDBJ whole genome shotgun (WGS) entry which is preliminary data.</text>
</comment>
<accession>A0A4Z1GSN4</accession>
<dbReference type="SMART" id="SM00448">
    <property type="entry name" value="REC"/>
    <property type="match status" value="1"/>
</dbReference>
<dbReference type="PANTHER" id="PTHR43719:SF30">
    <property type="entry name" value="TWO-COMPONENT SYSTEM RESPONSE REGULATOR"/>
    <property type="match status" value="1"/>
</dbReference>
<dbReference type="CDD" id="cd00130">
    <property type="entry name" value="PAS"/>
    <property type="match status" value="1"/>
</dbReference>
<dbReference type="CDD" id="cd00082">
    <property type="entry name" value="HisKA"/>
    <property type="match status" value="1"/>
</dbReference>
<dbReference type="NCBIfam" id="TIGR00229">
    <property type="entry name" value="sensory_box"/>
    <property type="match status" value="1"/>
</dbReference>
<feature type="domain" description="PAS" evidence="6">
    <location>
        <begin position="914"/>
        <end position="984"/>
    </location>
</feature>
<feature type="compositionally biased region" description="Low complexity" evidence="3">
    <location>
        <begin position="18"/>
        <end position="29"/>
    </location>
</feature>
<dbReference type="SMART" id="SM00387">
    <property type="entry name" value="HATPase_c"/>
    <property type="match status" value="1"/>
</dbReference>
<evidence type="ECO:0000313" key="8">
    <source>
        <dbReference type="Proteomes" id="UP000297814"/>
    </source>
</evidence>
<dbReference type="InterPro" id="IPR035965">
    <property type="entry name" value="PAS-like_dom_sf"/>
</dbReference>
<dbReference type="Gene3D" id="3.30.450.20">
    <property type="entry name" value="PAS domain"/>
    <property type="match status" value="2"/>
</dbReference>
<feature type="region of interest" description="Disordered" evidence="3">
    <location>
        <begin position="1345"/>
        <end position="1396"/>
    </location>
</feature>
<dbReference type="Pfam" id="PF00512">
    <property type="entry name" value="HisKA"/>
    <property type="match status" value="1"/>
</dbReference>
<dbReference type="EMBL" id="PQXK01000046">
    <property type="protein sequence ID" value="TGO39886.1"/>
    <property type="molecule type" value="Genomic_DNA"/>
</dbReference>
<feature type="compositionally biased region" description="Polar residues" evidence="3">
    <location>
        <begin position="171"/>
        <end position="183"/>
    </location>
</feature>
<feature type="region of interest" description="Disordered" evidence="3">
    <location>
        <begin position="231"/>
        <end position="273"/>
    </location>
</feature>
<dbReference type="InterPro" id="IPR003594">
    <property type="entry name" value="HATPase_dom"/>
</dbReference>
<dbReference type="Gene3D" id="1.10.287.130">
    <property type="match status" value="1"/>
</dbReference>
<evidence type="ECO:0000256" key="2">
    <source>
        <dbReference type="PROSITE-ProRule" id="PRU00169"/>
    </source>
</evidence>
<dbReference type="InterPro" id="IPR036890">
    <property type="entry name" value="HATPase_C_sf"/>
</dbReference>
<dbReference type="InterPro" id="IPR050956">
    <property type="entry name" value="2C_system_His_kinase"/>
</dbReference>
<feature type="region of interest" description="Disordered" evidence="3">
    <location>
        <begin position="15"/>
        <end position="38"/>
    </location>
</feature>
<organism evidence="7 8">
    <name type="scientific">Botrytis hyacinthi</name>
    <dbReference type="NCBI Taxonomy" id="278943"/>
    <lineage>
        <taxon>Eukaryota</taxon>
        <taxon>Fungi</taxon>
        <taxon>Dikarya</taxon>
        <taxon>Ascomycota</taxon>
        <taxon>Pezizomycotina</taxon>
        <taxon>Leotiomycetes</taxon>
        <taxon>Helotiales</taxon>
        <taxon>Sclerotiniaceae</taxon>
        <taxon>Botrytis</taxon>
    </lineage>
</organism>
<dbReference type="SUPFAM" id="SSF52172">
    <property type="entry name" value="CheY-like"/>
    <property type="match status" value="1"/>
</dbReference>
<dbReference type="SUPFAM" id="SSF55785">
    <property type="entry name" value="PYP-like sensor domain (PAS domain)"/>
    <property type="match status" value="1"/>
</dbReference>
<dbReference type="GO" id="GO:0000155">
    <property type="term" value="F:phosphorelay sensor kinase activity"/>
    <property type="evidence" value="ECO:0007669"/>
    <property type="project" value="InterPro"/>
</dbReference>
<keyword evidence="1 2" id="KW-0597">Phosphoprotein</keyword>
<dbReference type="InterPro" id="IPR004358">
    <property type="entry name" value="Sig_transdc_His_kin-like_C"/>
</dbReference>
<name>A0A4Z1GSN4_9HELO</name>
<dbReference type="SMART" id="SM00091">
    <property type="entry name" value="PAS"/>
    <property type="match status" value="1"/>
</dbReference>
<feature type="compositionally biased region" description="Low complexity" evidence="3">
    <location>
        <begin position="184"/>
        <end position="194"/>
    </location>
</feature>
<dbReference type="SUPFAM" id="SSF47384">
    <property type="entry name" value="Homodimeric domain of signal transducing histidine kinase"/>
    <property type="match status" value="1"/>
</dbReference>
<feature type="compositionally biased region" description="Polar residues" evidence="3">
    <location>
        <begin position="242"/>
        <end position="254"/>
    </location>
</feature>
<evidence type="ECO:0000259" key="6">
    <source>
        <dbReference type="PROSITE" id="PS50112"/>
    </source>
</evidence>
<proteinExistence type="predicted"/>
<dbReference type="InterPro" id="IPR001789">
    <property type="entry name" value="Sig_transdc_resp-reg_receiver"/>
</dbReference>
<evidence type="ECO:0000256" key="3">
    <source>
        <dbReference type="SAM" id="MobiDB-lite"/>
    </source>
</evidence>
<dbReference type="PROSITE" id="PS50110">
    <property type="entry name" value="RESPONSE_REGULATORY"/>
    <property type="match status" value="1"/>
</dbReference>
<dbReference type="PRINTS" id="PR00344">
    <property type="entry name" value="BCTRLSENSOR"/>
</dbReference>
<protein>
    <recommendedName>
        <fullName evidence="9">Histidine kinase</fullName>
    </recommendedName>
</protein>
<reference evidence="7 8" key="1">
    <citation type="submission" date="2017-12" db="EMBL/GenBank/DDBJ databases">
        <title>Comparative genomics of Botrytis spp.</title>
        <authorList>
            <person name="Valero-Jimenez C.A."/>
            <person name="Tapia P."/>
            <person name="Veloso J."/>
            <person name="Silva-Moreno E."/>
            <person name="Staats M."/>
            <person name="Valdes J.H."/>
            <person name="Van Kan J.A.L."/>
        </authorList>
    </citation>
    <scope>NUCLEOTIDE SEQUENCE [LARGE SCALE GENOMIC DNA]</scope>
    <source>
        <strain evidence="7 8">Bh0001</strain>
    </source>
</reference>
<dbReference type="InterPro" id="IPR013767">
    <property type="entry name" value="PAS_fold"/>
</dbReference>
<feature type="compositionally biased region" description="Polar residues" evidence="3">
    <location>
        <begin position="264"/>
        <end position="273"/>
    </location>
</feature>
<dbReference type="InterPro" id="IPR003661">
    <property type="entry name" value="HisK_dim/P_dom"/>
</dbReference>
<feature type="domain" description="Histidine kinase" evidence="4">
    <location>
        <begin position="1062"/>
        <end position="1342"/>
    </location>
</feature>
<dbReference type="Proteomes" id="UP000297814">
    <property type="component" value="Unassembled WGS sequence"/>
</dbReference>
<dbReference type="PROSITE" id="PS50109">
    <property type="entry name" value="HIS_KIN"/>
    <property type="match status" value="1"/>
</dbReference>
<dbReference type="InterPro" id="IPR036097">
    <property type="entry name" value="HisK_dim/P_sf"/>
</dbReference>
<keyword evidence="8" id="KW-1185">Reference proteome</keyword>
<dbReference type="GO" id="GO:0006355">
    <property type="term" value="P:regulation of DNA-templated transcription"/>
    <property type="evidence" value="ECO:0007669"/>
    <property type="project" value="InterPro"/>
</dbReference>
<evidence type="ECO:0000313" key="7">
    <source>
        <dbReference type="EMBL" id="TGO39886.1"/>
    </source>
</evidence>
<dbReference type="Gene3D" id="3.30.565.10">
    <property type="entry name" value="Histidine kinase-like ATPase, C-terminal domain"/>
    <property type="match status" value="1"/>
</dbReference>
<dbReference type="Pfam" id="PF26131">
    <property type="entry name" value="PAS-like"/>
    <property type="match status" value="1"/>
</dbReference>
<feature type="compositionally biased region" description="Polar residues" evidence="3">
    <location>
        <begin position="1366"/>
        <end position="1381"/>
    </location>
</feature>
<evidence type="ECO:0000256" key="1">
    <source>
        <dbReference type="ARBA" id="ARBA00022553"/>
    </source>
</evidence>
<dbReference type="InterPro" id="IPR011006">
    <property type="entry name" value="CheY-like_superfamily"/>
</dbReference>
<dbReference type="SUPFAM" id="SSF55874">
    <property type="entry name" value="ATPase domain of HSP90 chaperone/DNA topoisomerase II/histidine kinase"/>
    <property type="match status" value="1"/>
</dbReference>
<dbReference type="PROSITE" id="PS50112">
    <property type="entry name" value="PAS"/>
    <property type="match status" value="1"/>
</dbReference>
<dbReference type="CDD" id="cd17546">
    <property type="entry name" value="REC_hyHK_CKI1_RcsC-like"/>
    <property type="match status" value="1"/>
</dbReference>